<dbReference type="AlphaFoldDB" id="A0A8J4E6H3"/>
<dbReference type="RefSeq" id="WP_204009230.1">
    <property type="nucleotide sequence ID" value="NZ_BOPG01000089.1"/>
</dbReference>
<dbReference type="Gene3D" id="3.40.50.300">
    <property type="entry name" value="P-loop containing nucleotide triphosphate hydrolases"/>
    <property type="match status" value="1"/>
</dbReference>
<dbReference type="InterPro" id="IPR019734">
    <property type="entry name" value="TPR_rpt"/>
</dbReference>
<keyword evidence="1" id="KW-0802">TPR repeat</keyword>
<dbReference type="SUPFAM" id="SSF48452">
    <property type="entry name" value="TPR-like"/>
    <property type="match status" value="1"/>
</dbReference>
<keyword evidence="4" id="KW-1185">Reference proteome</keyword>
<feature type="repeat" description="TPR" evidence="1">
    <location>
        <begin position="854"/>
        <end position="887"/>
    </location>
</feature>
<evidence type="ECO:0000259" key="2">
    <source>
        <dbReference type="Pfam" id="PF13401"/>
    </source>
</evidence>
<evidence type="ECO:0000313" key="3">
    <source>
        <dbReference type="EMBL" id="GIJ63163.1"/>
    </source>
</evidence>
<evidence type="ECO:0000313" key="4">
    <source>
        <dbReference type="Proteomes" id="UP000612585"/>
    </source>
</evidence>
<dbReference type="InterPro" id="IPR027417">
    <property type="entry name" value="P-loop_NTPase"/>
</dbReference>
<protein>
    <recommendedName>
        <fullName evidence="2">ORC1/DEAH AAA+ ATPase domain-containing protein</fullName>
    </recommendedName>
</protein>
<dbReference type="InterPro" id="IPR049945">
    <property type="entry name" value="AAA_22"/>
</dbReference>
<dbReference type="Proteomes" id="UP000612585">
    <property type="component" value="Unassembled WGS sequence"/>
</dbReference>
<reference evidence="3" key="1">
    <citation type="submission" date="2021-01" db="EMBL/GenBank/DDBJ databases">
        <title>Whole genome shotgun sequence of Virgisporangium aurantiacum NBRC 16421.</title>
        <authorList>
            <person name="Komaki H."/>
            <person name="Tamura T."/>
        </authorList>
    </citation>
    <scope>NUCLEOTIDE SEQUENCE</scope>
    <source>
        <strain evidence="3">NBRC 16421</strain>
    </source>
</reference>
<accession>A0A8J4E6H3</accession>
<dbReference type="Pfam" id="PF13401">
    <property type="entry name" value="AAA_22"/>
    <property type="match status" value="1"/>
</dbReference>
<dbReference type="Gene3D" id="1.25.40.10">
    <property type="entry name" value="Tetratricopeptide repeat domain"/>
    <property type="match status" value="1"/>
</dbReference>
<proteinExistence type="predicted"/>
<dbReference type="SUPFAM" id="SSF52540">
    <property type="entry name" value="P-loop containing nucleoside triphosphate hydrolases"/>
    <property type="match status" value="1"/>
</dbReference>
<dbReference type="GO" id="GO:0016887">
    <property type="term" value="F:ATP hydrolysis activity"/>
    <property type="evidence" value="ECO:0007669"/>
    <property type="project" value="InterPro"/>
</dbReference>
<dbReference type="EMBL" id="BOPG01000089">
    <property type="protein sequence ID" value="GIJ63163.1"/>
    <property type="molecule type" value="Genomic_DNA"/>
</dbReference>
<sequence>MIDAPLDPELRRLLPRQASGMLETWCQNLRQRVELVRQLDGGFTPALVAKVIVSNADGTDARPLVMKYLPPRERTRLEYKQFEAATTAAPQPFQGRLVGVRKGHLVTVARDSIIIFMECATLGGREPDPLSVLLGDERLGAACEGVVKAIVEDWNGAPERQVKQETADEYLKEMAGWTCKARGPLHEWLRTNWPELLDRGREQLPGDGDTLPNPVHLVRYGGALRGRTMLVLRGHSHGDLHTENILIPAARTGARHFGRFLLIDLSTYRTDGFLAYDPMYLVCSILARRMEDLPDDGAPLIDLMLGERKRSRTFPDDIGRVGRLVSRACRRSILADNWTLNDWEPNLLLALTGTALIFAGRKTSGGLRANRWFVTFAARAAQEALNRLPPPEPARVRGTREGFASWAHLIDDVAFRILIVAGPEGIGKTYALRRRLNALQQASENDLAVRPIDIHAGSTFGAADLVAALEQAFGRKNSPLASASGRSGDLLLGRLDPLLDRNAHQRVVVALDSADHLVDRSRALRDVSLDDALQLLSDRTDHRVSVLLVGREQPKRNRGWVDDADVHKFDEGLTREELKAFFAVLDGKGVYRVAHVGDATWDLLHERTRGNPRAAELMFALLDFTESEFETLGDVAAFVAGVQPTDVLDALFGAVLEGLDDLHHQVLLTLAVYRIAVGVDAVQTVVGAERVGRTLRRLAARNVIRQDDHGRFYLQAPDDSRVIDALGGEAAIRDLGMRAEAYLAGIPVGRIERLPDLWAHRARIDILISCGDFSGAVQLMDDVEEYLRKWGYSWLLIDQRERIRPHLRSTGDVLANLNWLAAEYVEVGRFDEAEKRYREALALADGARHMPRRKRILTNLAGVLFQRGDIDDAVTTYEDALSIARENGRPAEEVAPLEGLAGCYRHYGDFAAAKECLEEALRLAGDVERRGGRVMGLLLKLARRDIECARYGEAGDRIRQVAEILDERADPLTACHRYDIEADLNLARGETDLALVFARRAANLAADLGDPRVFVQARTTLAAVYLDERPPRLKEARHEIEVAARRRSIGDSLLVLGMQALVRTLLREPETGDVFDRLRDEAVARRRRDGKDFAAWDFEGFALCGLVLNGRASLSEAEYAFDRARSICRPAGLVDRLGSLLKTLDAGSGRLEPAIAAALGDLGGAPSTA</sequence>
<dbReference type="PROSITE" id="PS50005">
    <property type="entry name" value="TPR"/>
    <property type="match status" value="1"/>
</dbReference>
<dbReference type="InterPro" id="IPR011990">
    <property type="entry name" value="TPR-like_helical_dom_sf"/>
</dbReference>
<gene>
    <name evidence="3" type="ORF">Vau01_106790</name>
</gene>
<dbReference type="Pfam" id="PF13424">
    <property type="entry name" value="TPR_12"/>
    <property type="match status" value="1"/>
</dbReference>
<feature type="domain" description="ORC1/DEAH AAA+ ATPase" evidence="2">
    <location>
        <begin position="416"/>
        <end position="552"/>
    </location>
</feature>
<evidence type="ECO:0000256" key="1">
    <source>
        <dbReference type="PROSITE-ProRule" id="PRU00339"/>
    </source>
</evidence>
<comment type="caution">
    <text evidence="3">The sequence shown here is derived from an EMBL/GenBank/DDBJ whole genome shotgun (WGS) entry which is preliminary data.</text>
</comment>
<dbReference type="SMART" id="SM00028">
    <property type="entry name" value="TPR"/>
    <property type="match status" value="3"/>
</dbReference>
<organism evidence="3 4">
    <name type="scientific">Virgisporangium aurantiacum</name>
    <dbReference type="NCBI Taxonomy" id="175570"/>
    <lineage>
        <taxon>Bacteria</taxon>
        <taxon>Bacillati</taxon>
        <taxon>Actinomycetota</taxon>
        <taxon>Actinomycetes</taxon>
        <taxon>Micromonosporales</taxon>
        <taxon>Micromonosporaceae</taxon>
        <taxon>Virgisporangium</taxon>
    </lineage>
</organism>
<name>A0A8J4E6H3_9ACTN</name>